<reference evidence="2" key="1">
    <citation type="submission" date="2016-11" db="UniProtKB">
        <authorList>
            <consortium name="WormBaseParasite"/>
        </authorList>
    </citation>
    <scope>IDENTIFICATION</scope>
    <source>
        <strain evidence="2">KR3021</strain>
    </source>
</reference>
<evidence type="ECO:0000313" key="2">
    <source>
        <dbReference type="WBParaSite" id="RSKR_0000907800.1"/>
    </source>
</evidence>
<proteinExistence type="predicted"/>
<organism evidence="1 2">
    <name type="scientific">Rhabditophanes sp. KR3021</name>
    <dbReference type="NCBI Taxonomy" id="114890"/>
    <lineage>
        <taxon>Eukaryota</taxon>
        <taxon>Metazoa</taxon>
        <taxon>Ecdysozoa</taxon>
        <taxon>Nematoda</taxon>
        <taxon>Chromadorea</taxon>
        <taxon>Rhabditida</taxon>
        <taxon>Tylenchina</taxon>
        <taxon>Panagrolaimomorpha</taxon>
        <taxon>Strongyloidoidea</taxon>
        <taxon>Alloionematidae</taxon>
        <taxon>Rhabditophanes</taxon>
    </lineage>
</organism>
<dbReference type="Proteomes" id="UP000095286">
    <property type="component" value="Unplaced"/>
</dbReference>
<accession>A0AC35U9Y7</accession>
<sequence length="421" mass="46834">MKLTKSLFSTEHFKVLILGGGAGGCAIASHLVKTIPKSALAIIEPSQTHYYQPGFTLIGSGLFPLDKFKRDQSSIIPKNTTWIKDSVGKIIPSKNRVITENGKEISYEFLVIATGVEPRFDLIEGLQESLDDKDSNVVSIYSPKYVERVFERMKLVKSGNALFTFPNGKIKCAGAPLKICLLFESYHHRNKDILTFYNTPMEKIFGVEKYAKQLMHEVNARQNLTFNPKRNLIKVDPLTQKAVFQCAEEGKTSSFETDFSFLHVGPPCTPVKALRTSEELGDKDGWISVDQYTLQSNKFENIFGLGDCITAPNAKTAAAVSSQFKTVKQNLDAVMNGKKPTASYDGYGSCPLVVSPDKVILAEFNYDGPIETTPFDQSKPSRLAYLAKAHLMPPLYWHGLVKGRWNGPETIRKVLHLGLTK</sequence>
<dbReference type="WBParaSite" id="RSKR_0000907800.1">
    <property type="protein sequence ID" value="RSKR_0000907800.1"/>
    <property type="gene ID" value="RSKR_0000907800"/>
</dbReference>
<evidence type="ECO:0000313" key="1">
    <source>
        <dbReference type="Proteomes" id="UP000095286"/>
    </source>
</evidence>
<protein>
    <submittedName>
        <fullName evidence="2">Pyr_redox_2 domain-containing protein</fullName>
    </submittedName>
</protein>
<name>A0AC35U9Y7_9BILA</name>